<reference evidence="1 2" key="1">
    <citation type="submission" date="2023-07" db="EMBL/GenBank/DDBJ databases">
        <title>Genomic Encyclopedia of Type Strains, Phase IV (KMG-IV): sequencing the most valuable type-strain genomes for metagenomic binning, comparative biology and taxonomic classification.</title>
        <authorList>
            <person name="Goeker M."/>
        </authorList>
    </citation>
    <scope>NUCLEOTIDE SEQUENCE [LARGE SCALE GENOMIC DNA]</scope>
    <source>
        <strain evidence="1 2">DSM 18695</strain>
    </source>
</reference>
<dbReference type="Proteomes" id="UP001228905">
    <property type="component" value="Unassembled WGS sequence"/>
</dbReference>
<proteinExistence type="predicted"/>
<protein>
    <submittedName>
        <fullName evidence="1">Uncharacterized protein</fullName>
    </submittedName>
</protein>
<gene>
    <name evidence="1" type="ORF">QO010_000361</name>
</gene>
<evidence type="ECO:0000313" key="1">
    <source>
        <dbReference type="EMBL" id="MDQ0462613.1"/>
    </source>
</evidence>
<comment type="caution">
    <text evidence="1">The sequence shown here is derived from an EMBL/GenBank/DDBJ whole genome shotgun (WGS) entry which is preliminary data.</text>
</comment>
<dbReference type="RefSeq" id="WP_307345166.1">
    <property type="nucleotide sequence ID" value="NZ_JAUSVS010000001.1"/>
</dbReference>
<name>A0ABU0IN79_9CAUL</name>
<sequence>MSRKRKLKPKSPAEIAAERLSRRARDFEAVGLAASAAALASNDAVDVRREGRTHTLGARRLDAFEALREGMAAGAYDAVRRLERDLTIRAGEHDRGRAMVRVDCDMGLGPGRTDQMLAAGQRVDAVLGRIGRRDGWLLLELLRPTPETRIALPTWRAVVAHITGEENDRGQAAIVRNICANLAEAYAWRERAA</sequence>
<dbReference type="EMBL" id="JAUSVS010000001">
    <property type="protein sequence ID" value="MDQ0462613.1"/>
    <property type="molecule type" value="Genomic_DNA"/>
</dbReference>
<keyword evidence="2" id="KW-1185">Reference proteome</keyword>
<accession>A0ABU0IN79</accession>
<organism evidence="1 2">
    <name type="scientific">Caulobacter ginsengisoli</name>
    <dbReference type="NCBI Taxonomy" id="400775"/>
    <lineage>
        <taxon>Bacteria</taxon>
        <taxon>Pseudomonadati</taxon>
        <taxon>Pseudomonadota</taxon>
        <taxon>Alphaproteobacteria</taxon>
        <taxon>Caulobacterales</taxon>
        <taxon>Caulobacteraceae</taxon>
        <taxon>Caulobacter</taxon>
    </lineage>
</organism>
<evidence type="ECO:0000313" key="2">
    <source>
        <dbReference type="Proteomes" id="UP001228905"/>
    </source>
</evidence>